<dbReference type="SUPFAM" id="SSF56601">
    <property type="entry name" value="beta-lactamase/transpeptidase-like"/>
    <property type="match status" value="1"/>
</dbReference>
<dbReference type="InterPro" id="IPR050491">
    <property type="entry name" value="AmpC-like"/>
</dbReference>
<feature type="domain" description="Beta-lactamase-related" evidence="2">
    <location>
        <begin position="35"/>
        <end position="363"/>
    </location>
</feature>
<dbReference type="Proteomes" id="UP000019151">
    <property type="component" value="Plasmid 1"/>
</dbReference>
<evidence type="ECO:0000256" key="1">
    <source>
        <dbReference type="SAM" id="SignalP"/>
    </source>
</evidence>
<dbReference type="EMBL" id="CP007129">
    <property type="protein sequence ID" value="AHG92673.1"/>
    <property type="molecule type" value="Genomic_DNA"/>
</dbReference>
<dbReference type="PATRIC" id="fig|861299.3.peg.5194"/>
<sequence>MSRSRIARTLAFLALALGAMRATDARAQDAFAEARATVTRLMAADGTPSIAVAVVKDGRIAWEEAFGLADSARRVRATHDTPYYLASVTKTLTATAVMRLVEQGRIRLDAPANDYLPPSGRLWSVGPWSGSQATVRHLLQHTSGVTTYWNVCYTDQPGCRVQPIDRAVARFGALMFPPGEHFDYTNLGYGILGEIASRAAQRPFARVLHDEVFLPARMRHASIGPSPELRALTAVRYSRARGPHDSATTSTPGASGGYASVDDLARFALLHLGAESETRALAPATLALMHDTTVSTGDGDGAYALGWWIEPDHHGYRALFAQGGTDDASASLLVLPAARVAVAVLANTGTGITTAVTEAALDAAIPGYRARRSSDSVRVAQSSMQRAAPSPPPVPPALVGGWAGTIRTPHGDTPIRVRVSDARDVDVALDGGAAASLRGVQLAPFDGTGGRLSGRFRGDLHESDDVGPGPYDVYVELYRRGDALVGLVTTYPTSDAPFGARLSYPVTLAPAAR</sequence>
<evidence type="ECO:0000313" key="4">
    <source>
        <dbReference type="Proteomes" id="UP000019151"/>
    </source>
</evidence>
<dbReference type="InParanoid" id="W0RSW6"/>
<geneLocation type="plasmid" evidence="3 4">
    <name>1</name>
</geneLocation>
<keyword evidence="3" id="KW-0614">Plasmid</keyword>
<evidence type="ECO:0000259" key="2">
    <source>
        <dbReference type="Pfam" id="PF00144"/>
    </source>
</evidence>
<dbReference type="InterPro" id="IPR001466">
    <property type="entry name" value="Beta-lactam-related"/>
</dbReference>
<feature type="chain" id="PRO_5004794559" evidence="1">
    <location>
        <begin position="28"/>
        <end position="513"/>
    </location>
</feature>
<keyword evidence="4" id="KW-1185">Reference proteome</keyword>
<dbReference type="OrthoDB" id="119951at2"/>
<reference evidence="3 4" key="1">
    <citation type="journal article" date="2014" name="Genome Announc.">
        <title>Genome Sequence and Methylome of Soil Bacterium Gemmatirosa kalamazoonensis KBS708T, a Member of the Rarely Cultivated Gemmatimonadetes Phylum.</title>
        <authorList>
            <person name="Debruyn J.M."/>
            <person name="Radosevich M."/>
            <person name="Wommack K.E."/>
            <person name="Polson S.W."/>
            <person name="Hauser L.J."/>
            <person name="Fawaz M.N."/>
            <person name="Korlach J."/>
            <person name="Tsai Y.C."/>
        </authorList>
    </citation>
    <scope>NUCLEOTIDE SEQUENCE [LARGE SCALE GENOMIC DNA]</scope>
    <source>
        <strain evidence="3 4">KBS708</strain>
        <plasmid evidence="4">Plasmid 1</plasmid>
    </source>
</reference>
<gene>
    <name evidence="3" type="ORF">J421_5138</name>
</gene>
<dbReference type="PANTHER" id="PTHR46825">
    <property type="entry name" value="D-ALANYL-D-ALANINE-CARBOXYPEPTIDASE/ENDOPEPTIDASE AMPH"/>
    <property type="match status" value="1"/>
</dbReference>
<dbReference type="AlphaFoldDB" id="W0RSW6"/>
<dbReference type="RefSeq" id="WP_025414004.1">
    <property type="nucleotide sequence ID" value="NZ_CP007129.1"/>
</dbReference>
<proteinExistence type="predicted"/>
<dbReference type="KEGG" id="gba:J421_5138"/>
<keyword evidence="1" id="KW-0732">Signal</keyword>
<dbReference type="PANTHER" id="PTHR46825:SF9">
    <property type="entry name" value="BETA-LACTAMASE-RELATED DOMAIN-CONTAINING PROTEIN"/>
    <property type="match status" value="1"/>
</dbReference>
<organism evidence="3 4">
    <name type="scientific">Gemmatirosa kalamazoonensis</name>
    <dbReference type="NCBI Taxonomy" id="861299"/>
    <lineage>
        <taxon>Bacteria</taxon>
        <taxon>Pseudomonadati</taxon>
        <taxon>Gemmatimonadota</taxon>
        <taxon>Gemmatimonadia</taxon>
        <taxon>Gemmatimonadales</taxon>
        <taxon>Gemmatimonadaceae</taxon>
        <taxon>Gemmatirosa</taxon>
    </lineage>
</organism>
<dbReference type="Gene3D" id="3.40.710.10">
    <property type="entry name" value="DD-peptidase/beta-lactamase superfamily"/>
    <property type="match status" value="1"/>
</dbReference>
<feature type="signal peptide" evidence="1">
    <location>
        <begin position="1"/>
        <end position="27"/>
    </location>
</feature>
<dbReference type="InterPro" id="IPR012338">
    <property type="entry name" value="Beta-lactam/transpept-like"/>
</dbReference>
<dbReference type="Pfam" id="PF00144">
    <property type="entry name" value="Beta-lactamase"/>
    <property type="match status" value="1"/>
</dbReference>
<protein>
    <submittedName>
        <fullName evidence="3">Beta-lactamase</fullName>
    </submittedName>
</protein>
<dbReference type="HOGENOM" id="CLU_521542_0_0_0"/>
<evidence type="ECO:0000313" key="3">
    <source>
        <dbReference type="EMBL" id="AHG92673.1"/>
    </source>
</evidence>
<accession>W0RSW6</accession>
<name>W0RSW6_9BACT</name>